<feature type="region of interest" description="Disordered" evidence="1">
    <location>
        <begin position="504"/>
        <end position="528"/>
    </location>
</feature>
<name>A0A8T0DTW6_9TREM</name>
<evidence type="ECO:0000256" key="1">
    <source>
        <dbReference type="SAM" id="MobiDB-lite"/>
    </source>
</evidence>
<evidence type="ECO:0000256" key="2">
    <source>
        <dbReference type="SAM" id="Phobius"/>
    </source>
</evidence>
<sequence length="528" mass="58831">MAQAYGIEVNRTSSSYRYTWLTLISVATCVVLIVTGLSLIFRESVLGHLCKTSHWLKKSSRDIFEDPTTECCKLQESGLSSAFSCTVGNIESRKTKSDSNRILMDFNPNYTSFIHRSHANSPSGSILSSSTLQMSPYPIPGLPVFHPDSSGVTTIFNNNAVDWIANSETTNMLAWSGNLSTSQPTPVVSNNGCFLNNSLEQCNGMYLEECPSTNADIHAYSNAKETKHMNSCPFTSAVAEGDPDPYRDTQSPADLTPDTGFDLDFSRQTVQRNFSVHAQHLGQSVYQNHCLPTACGICELTSSYIDHNSIAMNHCDYWKHAKDYIVHWYPSKQGYNRHFAVDSQMSSSDARYQSPMVKQNKCFVSREQCLRQLDHMGDYNQVFTTGQHCSMNGYQTPSFANTSTLDRNHLPAYKQTLRNKAWDGVTCVDPFQPVNDPVDPEPKCLSHTAEGICRYQNSIPVGAEQASDQPSCPIPIKYCYSGIKPLEEIMNISTSNRNEGTVTNFRPSSHFNGWTDSKSNEEIGLTEV</sequence>
<gene>
    <name evidence="3" type="ORF">P879_03278</name>
</gene>
<keyword evidence="4" id="KW-1185">Reference proteome</keyword>
<feature type="transmembrane region" description="Helical" evidence="2">
    <location>
        <begin position="20"/>
        <end position="41"/>
    </location>
</feature>
<proteinExistence type="predicted"/>
<keyword evidence="2" id="KW-0472">Membrane</keyword>
<dbReference type="OrthoDB" id="10381524at2759"/>
<keyword evidence="2" id="KW-1133">Transmembrane helix</keyword>
<comment type="caution">
    <text evidence="3">The sequence shown here is derived from an EMBL/GenBank/DDBJ whole genome shotgun (WGS) entry which is preliminary data.</text>
</comment>
<keyword evidence="2" id="KW-0812">Transmembrane</keyword>
<evidence type="ECO:0000313" key="3">
    <source>
        <dbReference type="EMBL" id="KAF8571030.1"/>
    </source>
</evidence>
<dbReference type="Proteomes" id="UP000699462">
    <property type="component" value="Unassembled WGS sequence"/>
</dbReference>
<evidence type="ECO:0000313" key="4">
    <source>
        <dbReference type="Proteomes" id="UP000699462"/>
    </source>
</evidence>
<reference evidence="3 4" key="1">
    <citation type="submission" date="2019-07" db="EMBL/GenBank/DDBJ databases">
        <title>Annotation for the trematode Paragonimus westermani.</title>
        <authorList>
            <person name="Choi Y.-J."/>
        </authorList>
    </citation>
    <scope>NUCLEOTIDE SEQUENCE [LARGE SCALE GENOMIC DNA]</scope>
    <source>
        <strain evidence="3">180907_Pwestermani</strain>
    </source>
</reference>
<dbReference type="AlphaFoldDB" id="A0A8T0DTW6"/>
<organism evidence="3 4">
    <name type="scientific">Paragonimus westermani</name>
    <dbReference type="NCBI Taxonomy" id="34504"/>
    <lineage>
        <taxon>Eukaryota</taxon>
        <taxon>Metazoa</taxon>
        <taxon>Spiralia</taxon>
        <taxon>Lophotrochozoa</taxon>
        <taxon>Platyhelminthes</taxon>
        <taxon>Trematoda</taxon>
        <taxon>Digenea</taxon>
        <taxon>Plagiorchiida</taxon>
        <taxon>Troglotremata</taxon>
        <taxon>Troglotrematidae</taxon>
        <taxon>Paragonimus</taxon>
    </lineage>
</organism>
<protein>
    <submittedName>
        <fullName evidence="3">Uncharacterized protein</fullName>
    </submittedName>
</protein>
<dbReference type="EMBL" id="JTDF01000755">
    <property type="protein sequence ID" value="KAF8571030.1"/>
    <property type="molecule type" value="Genomic_DNA"/>
</dbReference>
<feature type="compositionally biased region" description="Polar residues" evidence="1">
    <location>
        <begin position="504"/>
        <end position="517"/>
    </location>
</feature>
<accession>A0A8T0DTW6</accession>